<proteinExistence type="predicted"/>
<dbReference type="AlphaFoldDB" id="A0A0K1Q9E1"/>
<dbReference type="PATRIC" id="fig|1391654.3.peg.8813"/>
<reference evidence="1 2" key="1">
    <citation type="submission" date="2015-08" db="EMBL/GenBank/DDBJ databases">
        <authorList>
            <person name="Babu N.S."/>
            <person name="Beckwith C.J."/>
            <person name="Beseler K.G."/>
            <person name="Brison A."/>
            <person name="Carone J.V."/>
            <person name="Caskin T.P."/>
            <person name="Diamond M."/>
            <person name="Durham M.E."/>
            <person name="Foxe J.M."/>
            <person name="Go M."/>
            <person name="Henderson B.A."/>
            <person name="Jones I.B."/>
            <person name="McGettigan J.A."/>
            <person name="Micheletti S.J."/>
            <person name="Nasrallah M.E."/>
            <person name="Ortiz D."/>
            <person name="Piller C.R."/>
            <person name="Privatt S.R."/>
            <person name="Schneider S.L."/>
            <person name="Sharp S."/>
            <person name="Smith T.C."/>
            <person name="Stanton J.D."/>
            <person name="Ullery H.E."/>
            <person name="Wilson R.J."/>
            <person name="Serrano M.G."/>
            <person name="Buck G."/>
            <person name="Lee V."/>
            <person name="Wang Y."/>
            <person name="Carvalho R."/>
            <person name="Voegtly L."/>
            <person name="Shi R."/>
            <person name="Duckworth R."/>
            <person name="Johnson A."/>
            <person name="Loviza R."/>
            <person name="Walstead R."/>
            <person name="Shah Z."/>
            <person name="Kiflezghi M."/>
            <person name="Wade K."/>
            <person name="Ball S.L."/>
            <person name="Bradley K.W."/>
            <person name="Asai D.J."/>
            <person name="Bowman C.A."/>
            <person name="Russell D.A."/>
            <person name="Pope W.H."/>
            <person name="Jacobs-Sera D."/>
            <person name="Hendrix R.W."/>
            <person name="Hatfull G.F."/>
        </authorList>
    </citation>
    <scope>NUCLEOTIDE SEQUENCE [LARGE SCALE GENOMIC DNA]</scope>
    <source>
        <strain evidence="1 2">DSM 27648</strain>
    </source>
</reference>
<gene>
    <name evidence="1" type="ORF">AKJ09_08703</name>
</gene>
<dbReference type="Proteomes" id="UP000064967">
    <property type="component" value="Chromosome"/>
</dbReference>
<dbReference type="Gene3D" id="3.20.170.20">
    <property type="entry name" value="Protein of unknown function DUF952"/>
    <property type="match status" value="1"/>
</dbReference>
<sequence>MRWIFHIVVAEQLSWGPDGRYAPPSLEAEGFVHASYKDRVEESAKLYFPAGATLVVLAIDPRKLDVPLHVADTPRGPMPHLHGAIPREAVTVLTLADVASHADSVVHSQR</sequence>
<dbReference type="InterPro" id="IPR009297">
    <property type="entry name" value="DUF952"/>
</dbReference>
<dbReference type="Pfam" id="PF06108">
    <property type="entry name" value="DUF952"/>
    <property type="match status" value="1"/>
</dbReference>
<dbReference type="KEGG" id="llu:AKJ09_08703"/>
<name>A0A0K1Q9E1_9BACT</name>
<keyword evidence="2" id="KW-1185">Reference proteome</keyword>
<dbReference type="OrthoDB" id="9798003at2"/>
<evidence type="ECO:0008006" key="3">
    <source>
        <dbReference type="Google" id="ProtNLM"/>
    </source>
</evidence>
<dbReference type="STRING" id="1391654.AKJ09_08703"/>
<evidence type="ECO:0000313" key="2">
    <source>
        <dbReference type="Proteomes" id="UP000064967"/>
    </source>
</evidence>
<dbReference type="EMBL" id="CP012333">
    <property type="protein sequence ID" value="AKV02040.1"/>
    <property type="molecule type" value="Genomic_DNA"/>
</dbReference>
<dbReference type="SUPFAM" id="SSF56399">
    <property type="entry name" value="ADP-ribosylation"/>
    <property type="match status" value="1"/>
</dbReference>
<protein>
    <recommendedName>
        <fullName evidence="3">Glutathione S-transferase domain protein</fullName>
    </recommendedName>
</protein>
<dbReference type="RefSeq" id="WP_146653016.1">
    <property type="nucleotide sequence ID" value="NZ_CP012333.1"/>
</dbReference>
<accession>A0A0K1Q9E1</accession>
<organism evidence="1 2">
    <name type="scientific">Labilithrix luteola</name>
    <dbReference type="NCBI Taxonomy" id="1391654"/>
    <lineage>
        <taxon>Bacteria</taxon>
        <taxon>Pseudomonadati</taxon>
        <taxon>Myxococcota</taxon>
        <taxon>Polyangia</taxon>
        <taxon>Polyangiales</taxon>
        <taxon>Labilitrichaceae</taxon>
        <taxon>Labilithrix</taxon>
    </lineage>
</organism>
<evidence type="ECO:0000313" key="1">
    <source>
        <dbReference type="EMBL" id="AKV02040.1"/>
    </source>
</evidence>